<protein>
    <recommendedName>
        <fullName evidence="3">rRNA-processing protein EFG1</fullName>
    </recommendedName>
    <alternativeName>
        <fullName evidence="4">rRNA-processing protein efg1</fullName>
    </alternativeName>
</protein>
<reference evidence="10" key="1">
    <citation type="submission" date="2011-02" db="EMBL/GenBank/DDBJ databases">
        <title>The Genome Sequence of Capsaspora owczarzaki ATCC 30864.</title>
        <authorList>
            <person name="Russ C."/>
            <person name="Cuomo C."/>
            <person name="Burger G."/>
            <person name="Gray M.W."/>
            <person name="Holland P.W.H."/>
            <person name="King N."/>
            <person name="Lang F.B.F."/>
            <person name="Roger A.J."/>
            <person name="Ruiz-Trillo I."/>
            <person name="Young S.K."/>
            <person name="Zeng Q."/>
            <person name="Gargeya S."/>
            <person name="Alvarado L."/>
            <person name="Berlin A."/>
            <person name="Chapman S.B."/>
            <person name="Chen Z."/>
            <person name="Freedman E."/>
            <person name="Gellesch M."/>
            <person name="Goldberg J."/>
            <person name="Griggs A."/>
            <person name="Gujja S."/>
            <person name="Heilman E."/>
            <person name="Heiman D."/>
            <person name="Howarth C."/>
            <person name="Mehta T."/>
            <person name="Neiman D."/>
            <person name="Pearson M."/>
            <person name="Roberts A."/>
            <person name="Saif S."/>
            <person name="Shea T."/>
            <person name="Shenoy N."/>
            <person name="Sisk P."/>
            <person name="Stolte C."/>
            <person name="Sykes S."/>
            <person name="White J."/>
            <person name="Yandava C."/>
            <person name="Haas B."/>
            <person name="Nusbaum C."/>
            <person name="Birren B."/>
        </authorList>
    </citation>
    <scope>NUCLEOTIDE SEQUENCE</scope>
    <source>
        <strain evidence="10">ATCC 30864</strain>
    </source>
</reference>
<dbReference type="AlphaFoldDB" id="A0A0D2WK24"/>
<accession>A0A0D2WK24</accession>
<dbReference type="OrthoDB" id="47732at2759"/>
<proteinExistence type="inferred from homology"/>
<comment type="similarity">
    <text evidence="2">Belongs to the EFG1 family.</text>
</comment>
<keyword evidence="10" id="KW-1185">Reference proteome</keyword>
<dbReference type="InParanoid" id="A0A0D2WK24"/>
<keyword evidence="7" id="KW-0539">Nucleus</keyword>
<evidence type="ECO:0000313" key="9">
    <source>
        <dbReference type="EMBL" id="KJE89888.1"/>
    </source>
</evidence>
<feature type="compositionally biased region" description="Low complexity" evidence="8">
    <location>
        <begin position="277"/>
        <end position="289"/>
    </location>
</feature>
<dbReference type="GO" id="GO:0005730">
    <property type="term" value="C:nucleolus"/>
    <property type="evidence" value="ECO:0007669"/>
    <property type="project" value="UniProtKB-SubCell"/>
</dbReference>
<dbReference type="GO" id="GO:0000462">
    <property type="term" value="P:maturation of SSU-rRNA from tricistronic rRNA transcript (SSU-rRNA, 5.8S rRNA, LSU-rRNA)"/>
    <property type="evidence" value="ECO:0007669"/>
    <property type="project" value="TreeGrafter"/>
</dbReference>
<dbReference type="EMBL" id="KE346361">
    <property type="protein sequence ID" value="KJE89888.1"/>
    <property type="molecule type" value="Genomic_DNA"/>
</dbReference>
<feature type="region of interest" description="Disordered" evidence="8">
    <location>
        <begin position="1"/>
        <end position="44"/>
    </location>
</feature>
<dbReference type="PANTHER" id="PTHR33911:SF1">
    <property type="entry name" value="RRNA-PROCESSING PROTEIN EFG1"/>
    <property type="match status" value="1"/>
</dbReference>
<feature type="compositionally biased region" description="Low complexity" evidence="8">
    <location>
        <begin position="219"/>
        <end position="230"/>
    </location>
</feature>
<dbReference type="Pfam" id="PF10153">
    <property type="entry name" value="Efg1"/>
    <property type="match status" value="1"/>
</dbReference>
<dbReference type="RefSeq" id="XP_004349817.1">
    <property type="nucleotide sequence ID" value="XM_004349767.2"/>
</dbReference>
<dbReference type="GO" id="GO:0030688">
    <property type="term" value="C:preribosome, small subunit precursor"/>
    <property type="evidence" value="ECO:0007669"/>
    <property type="project" value="TreeGrafter"/>
</dbReference>
<evidence type="ECO:0000313" key="10">
    <source>
        <dbReference type="Proteomes" id="UP000008743"/>
    </source>
</evidence>
<evidence type="ECO:0000256" key="2">
    <source>
        <dbReference type="ARBA" id="ARBA00006916"/>
    </source>
</evidence>
<keyword evidence="6" id="KW-0175">Coiled coil</keyword>
<dbReference type="InterPro" id="IPR019310">
    <property type="entry name" value="Efg1"/>
</dbReference>
<evidence type="ECO:0000256" key="3">
    <source>
        <dbReference type="ARBA" id="ARBA00018689"/>
    </source>
</evidence>
<evidence type="ECO:0000256" key="7">
    <source>
        <dbReference type="ARBA" id="ARBA00023242"/>
    </source>
</evidence>
<keyword evidence="5" id="KW-0698">rRNA processing</keyword>
<dbReference type="PANTHER" id="PTHR33911">
    <property type="entry name" value="RRNA-PROCESSING PROTEIN EFG1"/>
    <property type="match status" value="1"/>
</dbReference>
<dbReference type="Proteomes" id="UP000008743">
    <property type="component" value="Unassembled WGS sequence"/>
</dbReference>
<gene>
    <name evidence="9" type="ORF">CAOG_001297</name>
</gene>
<dbReference type="InterPro" id="IPR050786">
    <property type="entry name" value="EFG1_rRNA-proc"/>
</dbReference>
<sequence length="314" mass="34872">MVQQDKGKSKKPRAATAPQKPATTAASDAAAKGSKKHKGLGQQLRDIRRLLARPNLPATVRQAHERQLAALELERQTSTSDKAVVTLERTAVNKYHAIRFFERRKLLRLMETARKKDQPDLSQLAKWMADVNYVTYFPKSAKYLSLFPKTEPDARAKQAREAIHRLINRFVTEGALKQADGYEPSKALGETDEQTLRALEEVAKQHRLLSDRLVSAREQAANAQNAARAASAEDDDAEDDSDDQEEGEDEEEDASDSESEEDKAPQKRSGRKPENIKPSSGATSTAASRSAKRPNVSKPAAKSKPEPEQDDFFL</sequence>
<organism evidence="9 10">
    <name type="scientific">Capsaspora owczarzaki (strain ATCC 30864)</name>
    <dbReference type="NCBI Taxonomy" id="595528"/>
    <lineage>
        <taxon>Eukaryota</taxon>
        <taxon>Filasterea</taxon>
        <taxon>Capsaspora</taxon>
    </lineage>
</organism>
<dbReference type="PhylomeDB" id="A0A0D2WK24"/>
<evidence type="ECO:0000256" key="8">
    <source>
        <dbReference type="SAM" id="MobiDB-lite"/>
    </source>
</evidence>
<dbReference type="eggNOG" id="KOG4484">
    <property type="taxonomic scope" value="Eukaryota"/>
</dbReference>
<evidence type="ECO:0000256" key="6">
    <source>
        <dbReference type="ARBA" id="ARBA00023054"/>
    </source>
</evidence>
<evidence type="ECO:0000256" key="5">
    <source>
        <dbReference type="ARBA" id="ARBA00022552"/>
    </source>
</evidence>
<evidence type="ECO:0000256" key="4">
    <source>
        <dbReference type="ARBA" id="ARBA00019827"/>
    </source>
</evidence>
<evidence type="ECO:0000256" key="1">
    <source>
        <dbReference type="ARBA" id="ARBA00004604"/>
    </source>
</evidence>
<feature type="compositionally biased region" description="Low complexity" evidence="8">
    <location>
        <begin position="14"/>
        <end position="32"/>
    </location>
</feature>
<name>A0A0D2WK24_CAPO3</name>
<comment type="subcellular location">
    <subcellularLocation>
        <location evidence="1">Nucleus</location>
        <location evidence="1">Nucleolus</location>
    </subcellularLocation>
</comment>
<dbReference type="STRING" id="595528.A0A0D2WK24"/>
<feature type="compositionally biased region" description="Acidic residues" evidence="8">
    <location>
        <begin position="232"/>
        <end position="261"/>
    </location>
</feature>
<feature type="region of interest" description="Disordered" evidence="8">
    <location>
        <begin position="219"/>
        <end position="314"/>
    </location>
</feature>